<feature type="compositionally biased region" description="Basic residues" evidence="2">
    <location>
        <begin position="113"/>
        <end position="124"/>
    </location>
</feature>
<dbReference type="Gene3D" id="3.40.50.300">
    <property type="entry name" value="P-loop containing nucleotide triphosphate hydrolases"/>
    <property type="match status" value="1"/>
</dbReference>
<keyword evidence="1" id="KW-0808">Transferase</keyword>
<protein>
    <submittedName>
        <fullName evidence="3">Uncharacterized protein</fullName>
    </submittedName>
</protein>
<reference evidence="3" key="1">
    <citation type="submission" date="2021-01" db="EMBL/GenBank/DDBJ databases">
        <authorList>
            <person name="Corre E."/>
            <person name="Pelletier E."/>
            <person name="Niang G."/>
            <person name="Scheremetjew M."/>
            <person name="Finn R."/>
            <person name="Kale V."/>
            <person name="Holt S."/>
            <person name="Cochrane G."/>
            <person name="Meng A."/>
            <person name="Brown T."/>
            <person name="Cohen L."/>
        </authorList>
    </citation>
    <scope>NUCLEOTIDE SEQUENCE</scope>
    <source>
        <strain evidence="3">CCMP3328</strain>
    </source>
</reference>
<feature type="compositionally biased region" description="Polar residues" evidence="2">
    <location>
        <begin position="133"/>
        <end position="143"/>
    </location>
</feature>
<evidence type="ECO:0000256" key="1">
    <source>
        <dbReference type="ARBA" id="ARBA00022679"/>
    </source>
</evidence>
<dbReference type="AlphaFoldDB" id="A0A7R9ZM67"/>
<gene>
    <name evidence="3" type="ORF">CAUS1442_LOCUS5457</name>
</gene>
<accession>A0A7R9ZM67</accession>
<dbReference type="SUPFAM" id="SSF52540">
    <property type="entry name" value="P-loop containing nucleoside triphosphate hydrolases"/>
    <property type="match status" value="1"/>
</dbReference>
<dbReference type="PANTHER" id="PTHR10605">
    <property type="entry name" value="HEPARAN SULFATE SULFOTRANSFERASE"/>
    <property type="match status" value="1"/>
</dbReference>
<dbReference type="InterPro" id="IPR027417">
    <property type="entry name" value="P-loop_NTPase"/>
</dbReference>
<dbReference type="PANTHER" id="PTHR10605:SF56">
    <property type="entry name" value="BIFUNCTIONAL HEPARAN SULFATE N-DEACETYLASE_N-SULFOTRANSFERASE"/>
    <property type="match status" value="1"/>
</dbReference>
<feature type="region of interest" description="Disordered" evidence="2">
    <location>
        <begin position="103"/>
        <end position="144"/>
    </location>
</feature>
<evidence type="ECO:0000256" key="2">
    <source>
        <dbReference type="SAM" id="MobiDB-lite"/>
    </source>
</evidence>
<sequence>MTQYPEKVVLRTNAFLTSTLIGRSLYVLPLEWWYLEFDRSNLYFMCTEELSDITGEPLNEVSVNFLGLPRYDNFSAVVAKGAYNVGGHRGYDKATGWDTVNAEHEQDGDGTRKLSHKKQKHKKGETKVEEQQAADSTHENAINTGGVPLSAEVHQEFHDFVGPYNERLFALTGRRCNWEM</sequence>
<proteinExistence type="predicted"/>
<feature type="compositionally biased region" description="Basic and acidic residues" evidence="2">
    <location>
        <begin position="103"/>
        <end position="112"/>
    </location>
</feature>
<organism evidence="3">
    <name type="scientific">Craspedostauros australis</name>
    <dbReference type="NCBI Taxonomy" id="1486917"/>
    <lineage>
        <taxon>Eukaryota</taxon>
        <taxon>Sar</taxon>
        <taxon>Stramenopiles</taxon>
        <taxon>Ochrophyta</taxon>
        <taxon>Bacillariophyta</taxon>
        <taxon>Bacillariophyceae</taxon>
        <taxon>Bacillariophycidae</taxon>
        <taxon>Naviculales</taxon>
        <taxon>Naviculaceae</taxon>
        <taxon>Craspedostauros</taxon>
    </lineage>
</organism>
<dbReference type="EMBL" id="HBEF01008699">
    <property type="protein sequence ID" value="CAD8333356.1"/>
    <property type="molecule type" value="Transcribed_RNA"/>
</dbReference>
<name>A0A7R9ZM67_9STRA</name>
<dbReference type="GO" id="GO:0008146">
    <property type="term" value="F:sulfotransferase activity"/>
    <property type="evidence" value="ECO:0007669"/>
    <property type="project" value="InterPro"/>
</dbReference>
<evidence type="ECO:0000313" key="3">
    <source>
        <dbReference type="EMBL" id="CAD8333356.1"/>
    </source>
</evidence>
<dbReference type="InterPro" id="IPR037359">
    <property type="entry name" value="NST/OST"/>
</dbReference>